<feature type="transmembrane region" description="Helical" evidence="8">
    <location>
        <begin position="288"/>
        <end position="306"/>
    </location>
</feature>
<evidence type="ECO:0000256" key="5">
    <source>
        <dbReference type="ARBA" id="ARBA00022692"/>
    </source>
</evidence>
<dbReference type="GO" id="GO:0022857">
    <property type="term" value="F:transmembrane transporter activity"/>
    <property type="evidence" value="ECO:0007669"/>
    <property type="project" value="InterPro"/>
</dbReference>
<comment type="similarity">
    <text evidence="2">Belongs to the major facilitator superfamily.</text>
</comment>
<dbReference type="InterPro" id="IPR011701">
    <property type="entry name" value="MFS"/>
</dbReference>
<feature type="transmembrane region" description="Helical" evidence="8">
    <location>
        <begin position="351"/>
        <end position="372"/>
    </location>
</feature>
<feature type="transmembrane region" description="Helical" evidence="8">
    <location>
        <begin position="177"/>
        <end position="194"/>
    </location>
</feature>
<feature type="transmembrane region" description="Helical" evidence="8">
    <location>
        <begin position="57"/>
        <end position="77"/>
    </location>
</feature>
<dbReference type="SUPFAM" id="SSF103473">
    <property type="entry name" value="MFS general substrate transporter"/>
    <property type="match status" value="1"/>
</dbReference>
<dbReference type="Gene3D" id="1.20.1250.20">
    <property type="entry name" value="MFS general substrate transporter like domains"/>
    <property type="match status" value="1"/>
</dbReference>
<dbReference type="RefSeq" id="WP_013137605.1">
    <property type="nucleotide sequence ID" value="NC_014168.1"/>
</dbReference>
<dbReference type="KEGG" id="srt:Srot_0667"/>
<comment type="subcellular location">
    <subcellularLocation>
        <location evidence="1">Cell membrane</location>
        <topology evidence="1">Multi-pass membrane protein</topology>
    </subcellularLocation>
</comment>
<reference evidence="10 11" key="1">
    <citation type="journal article" date="2010" name="Stand. Genomic Sci.">
        <title>Complete genome sequence of Segniliparus rotundus type strain (CDC 1076).</title>
        <authorList>
            <person name="Sikorski J."/>
            <person name="Lapidus A."/>
            <person name="Copeland A."/>
            <person name="Misra M."/>
            <person name="Glavina Del Rio T."/>
            <person name="Nolan M."/>
            <person name="Lucas S."/>
            <person name="Chen F."/>
            <person name="Tice H."/>
            <person name="Cheng J.F."/>
            <person name="Jando M."/>
            <person name="Schneider S."/>
            <person name="Bruce D."/>
            <person name="Goodwin L."/>
            <person name="Pitluck S."/>
            <person name="Liolios K."/>
            <person name="Mikhailova N."/>
            <person name="Pati A."/>
            <person name="Ivanova N."/>
            <person name="Mavromatis K."/>
            <person name="Chen A."/>
            <person name="Palaniappan K."/>
            <person name="Chertkov O."/>
            <person name="Land M."/>
            <person name="Hauser L."/>
            <person name="Chang Y.J."/>
            <person name="Jeffries C.D."/>
            <person name="Brettin T."/>
            <person name="Detter J.C."/>
            <person name="Han C."/>
            <person name="Rohde M."/>
            <person name="Goker M."/>
            <person name="Bristow J."/>
            <person name="Eisen J.A."/>
            <person name="Markowitz V."/>
            <person name="Hugenholtz P."/>
            <person name="Kyrpides N.C."/>
            <person name="Klenk H.P."/>
        </authorList>
    </citation>
    <scope>NUCLEOTIDE SEQUENCE [LARGE SCALE GENOMIC DNA]</scope>
    <source>
        <strain evidence="11">ATCC BAA-972 / CDC 1076 / CIP 108378 / DSM 44985 / JCM 13578</strain>
    </source>
</reference>
<gene>
    <name evidence="10" type="ordered locus">Srot_0667</name>
</gene>
<keyword evidence="11" id="KW-1185">Reference proteome</keyword>
<keyword evidence="3" id="KW-0813">Transport</keyword>
<dbReference type="PANTHER" id="PTHR43271">
    <property type="entry name" value="BLL2771 PROTEIN"/>
    <property type="match status" value="1"/>
</dbReference>
<dbReference type="Proteomes" id="UP000002247">
    <property type="component" value="Chromosome"/>
</dbReference>
<organism evidence="10 11">
    <name type="scientific">Segniliparus rotundus (strain ATCC BAA-972 / CDC 1076 / CIP 108378 / DSM 44985 / JCM 13578)</name>
    <dbReference type="NCBI Taxonomy" id="640132"/>
    <lineage>
        <taxon>Bacteria</taxon>
        <taxon>Bacillati</taxon>
        <taxon>Actinomycetota</taxon>
        <taxon>Actinomycetes</taxon>
        <taxon>Mycobacteriales</taxon>
        <taxon>Segniliparaceae</taxon>
        <taxon>Segniliparus</taxon>
    </lineage>
</organism>
<evidence type="ECO:0000256" key="6">
    <source>
        <dbReference type="ARBA" id="ARBA00022989"/>
    </source>
</evidence>
<keyword evidence="5 8" id="KW-0812">Transmembrane</keyword>
<evidence type="ECO:0000256" key="1">
    <source>
        <dbReference type="ARBA" id="ARBA00004651"/>
    </source>
</evidence>
<evidence type="ECO:0000313" key="10">
    <source>
        <dbReference type="EMBL" id="ADG97149.1"/>
    </source>
</evidence>
<keyword evidence="7 8" id="KW-0472">Membrane</keyword>
<dbReference type="EMBL" id="CP001958">
    <property type="protein sequence ID" value="ADG97149.1"/>
    <property type="molecule type" value="Genomic_DNA"/>
</dbReference>
<feature type="transmembrane region" description="Helical" evidence="8">
    <location>
        <begin position="226"/>
        <end position="247"/>
    </location>
</feature>
<dbReference type="InterPro" id="IPR036259">
    <property type="entry name" value="MFS_trans_sf"/>
</dbReference>
<feature type="transmembrane region" description="Helical" evidence="8">
    <location>
        <begin position="25"/>
        <end position="45"/>
    </location>
</feature>
<dbReference type="OrthoDB" id="63984at2"/>
<evidence type="ECO:0000256" key="4">
    <source>
        <dbReference type="ARBA" id="ARBA00022475"/>
    </source>
</evidence>
<proteinExistence type="inferred from homology"/>
<evidence type="ECO:0000256" key="7">
    <source>
        <dbReference type="ARBA" id="ARBA00023136"/>
    </source>
</evidence>
<dbReference type="PROSITE" id="PS50850">
    <property type="entry name" value="MFS"/>
    <property type="match status" value="1"/>
</dbReference>
<dbReference type="STRING" id="640132.Srot_0667"/>
<dbReference type="eggNOG" id="COG2814">
    <property type="taxonomic scope" value="Bacteria"/>
</dbReference>
<dbReference type="PANTHER" id="PTHR43271:SF1">
    <property type="entry name" value="INNER MEMBRANE TRANSPORT PROTEIN YNFM"/>
    <property type="match status" value="1"/>
</dbReference>
<keyword evidence="6 8" id="KW-1133">Transmembrane helix</keyword>
<evidence type="ECO:0000259" key="9">
    <source>
        <dbReference type="PROSITE" id="PS50850"/>
    </source>
</evidence>
<feature type="transmembrane region" description="Helical" evidence="8">
    <location>
        <begin position="378"/>
        <end position="398"/>
    </location>
</feature>
<feature type="transmembrane region" description="Helical" evidence="8">
    <location>
        <begin position="253"/>
        <end position="276"/>
    </location>
</feature>
<dbReference type="Pfam" id="PF07690">
    <property type="entry name" value="MFS_1"/>
    <property type="match status" value="1"/>
</dbReference>
<dbReference type="AlphaFoldDB" id="D6ZD85"/>
<name>D6ZD85_SEGRD</name>
<sequence>MTALHTTEGAQAHACGSAGYRGVTLALFAAGLTTFMSMYATQALLPALSRSFRVTPATAALSVSLTTGFLALALIPAGVLSERFGRTRVMAASAALSSAIGLLLPLSPTMGVLLCGRALQGVALAGVPAVAMAYLAEEVHSGSLSRAMGRYVAGTSLGGLAGRIIPSCALDVVSWRIAMETASAAALVLTVLFIRSLPPSRFFRPAPLGLAALFRSLGGHLRDPSLGCLFALGFLLMGGFVTVYNYLGYRLTSAPFCLSETVVGLVFVLYLAGTFASAQAGRLADRVGRAKTLAWAAVVTAAGLAITLPDSLWAVLLGMLLFTAGFFAAHSTASGWVSRIATQNRAGASSLYLFAYYMGSALAGGFGGFAYSRFGWDGVAGFVGVFLVVGFALIFCLTRRARSGVRAL</sequence>
<evidence type="ECO:0000313" key="11">
    <source>
        <dbReference type="Proteomes" id="UP000002247"/>
    </source>
</evidence>
<protein>
    <submittedName>
        <fullName evidence="10">Major facilitator superfamily MFS_1</fullName>
    </submittedName>
</protein>
<evidence type="ECO:0000256" key="2">
    <source>
        <dbReference type="ARBA" id="ARBA00008335"/>
    </source>
</evidence>
<dbReference type="CDD" id="cd17324">
    <property type="entry name" value="MFS_NepI_like"/>
    <property type="match status" value="1"/>
</dbReference>
<keyword evidence="4" id="KW-1003">Cell membrane</keyword>
<evidence type="ECO:0000256" key="3">
    <source>
        <dbReference type="ARBA" id="ARBA00022448"/>
    </source>
</evidence>
<accession>D6ZD85</accession>
<dbReference type="InterPro" id="IPR020846">
    <property type="entry name" value="MFS_dom"/>
</dbReference>
<dbReference type="HOGENOM" id="CLU_001265_19_3_11"/>
<feature type="domain" description="Major facilitator superfamily (MFS) profile" evidence="9">
    <location>
        <begin position="23"/>
        <end position="402"/>
    </location>
</feature>
<dbReference type="GO" id="GO:0005886">
    <property type="term" value="C:plasma membrane"/>
    <property type="evidence" value="ECO:0007669"/>
    <property type="project" value="UniProtKB-SubCell"/>
</dbReference>
<evidence type="ECO:0000256" key="8">
    <source>
        <dbReference type="SAM" id="Phobius"/>
    </source>
</evidence>